<dbReference type="SUPFAM" id="SSF53756">
    <property type="entry name" value="UDP-Glycosyltransferase/glycogen phosphorylase"/>
    <property type="match status" value="1"/>
</dbReference>
<dbReference type="InterPro" id="IPR048284">
    <property type="entry name" value="EryCIII-like_N"/>
</dbReference>
<proteinExistence type="inferred from homology"/>
<dbReference type="GO" id="GO:0016758">
    <property type="term" value="F:hexosyltransferase activity"/>
    <property type="evidence" value="ECO:0007669"/>
    <property type="project" value="UniProtKB-ARBA"/>
</dbReference>
<dbReference type="Gene3D" id="3.40.50.2000">
    <property type="entry name" value="Glycogen Phosphorylase B"/>
    <property type="match status" value="2"/>
</dbReference>
<dbReference type="EMBL" id="JX042309">
    <property type="protein sequence ID" value="AFV71304.1"/>
    <property type="molecule type" value="Genomic_DNA"/>
</dbReference>
<keyword evidence="3" id="KW-0808">Transferase</keyword>
<dbReference type="CDD" id="cd03784">
    <property type="entry name" value="GT1_Gtf-like"/>
    <property type="match status" value="1"/>
</dbReference>
<reference evidence="6" key="1">
    <citation type="journal article" date="2012" name="Chem. Biol.">
        <title>Quartromicin biosynthesis: two alternative polyketide chains produced by one polyketide synthase assembly line.</title>
        <authorList>
            <person name="He H.Y."/>
            <person name="Pan H.X."/>
            <person name="Wu L.F."/>
            <person name="Zhang B.B."/>
            <person name="Chai H.B."/>
            <person name="Liu W."/>
            <person name="Tang G.L."/>
        </authorList>
    </citation>
    <scope>NUCLEOTIDE SEQUENCE</scope>
    <source>
        <strain evidence="6">NRRL 21084</strain>
    </source>
</reference>
<dbReference type="Pfam" id="PF21036">
    <property type="entry name" value="EryCIII-like_N"/>
    <property type="match status" value="1"/>
</dbReference>
<comment type="similarity">
    <text evidence="1">Belongs to the glycosyltransferase 28 family.</text>
</comment>
<feature type="domain" description="Erythromycin biosynthesis protein CIII-like C-terminal" evidence="4">
    <location>
        <begin position="255"/>
        <end position="397"/>
    </location>
</feature>
<dbReference type="InterPro" id="IPR050426">
    <property type="entry name" value="Glycosyltransferase_28"/>
</dbReference>
<name>K7QSI9_STRRG</name>
<feature type="domain" description="Erythromycin biosynthesis protein CIII-like N-terminal" evidence="5">
    <location>
        <begin position="15"/>
        <end position="238"/>
    </location>
</feature>
<gene>
    <name evidence="6" type="primary">pyrC7</name>
</gene>
<evidence type="ECO:0000256" key="3">
    <source>
        <dbReference type="ARBA" id="ARBA00022679"/>
    </source>
</evidence>
<reference evidence="6" key="2">
    <citation type="journal article" date="2012" name="J. Am. Chem. Soc.">
        <title>Insights into pyrroindomycin biosynthesis reveal a uniform paradigm for tetramate/tetronate formation.</title>
        <authorList>
            <person name="Wu Q."/>
            <person name="Wu Z."/>
            <person name="Qu X."/>
            <person name="Liu W."/>
        </authorList>
    </citation>
    <scope>NUCLEOTIDE SEQUENCE</scope>
    <source>
        <strain evidence="6">NRRL 21084</strain>
    </source>
</reference>
<evidence type="ECO:0000256" key="1">
    <source>
        <dbReference type="ARBA" id="ARBA00006962"/>
    </source>
</evidence>
<keyword evidence="2" id="KW-0328">Glycosyltransferase</keyword>
<dbReference type="PANTHER" id="PTHR48050">
    <property type="entry name" value="STEROL 3-BETA-GLUCOSYLTRANSFERASE"/>
    <property type="match status" value="1"/>
</dbReference>
<dbReference type="GO" id="GO:0017000">
    <property type="term" value="P:antibiotic biosynthetic process"/>
    <property type="evidence" value="ECO:0007669"/>
    <property type="project" value="UniProtKB-ARBA"/>
</dbReference>
<sequence>MPWPTHYFQMVGAVWALIAAGHEVRVAGPPGLLGAVTSTGVTAVPVGGGYDVMDGVAEMVKARKRLDRGAHMVGAGDFSEADRRALLDIRMVPHLRLAEDLAPGLVAFAKAWRPDIVLADPLVYAAPLAAAAVGAPVVRHLWGPDLSRQIALPGSGVDPADDPRAAWPAELVALYEKYDAEPRADLADLTLDNCPTSMQLPGIANRVDMRYVPYNGAMVAPAWLQEPPERPRVCVTWGTSTTKLAGDDAFLVPQILQALAPFDVEVVVAVRPEDRARLGDFSDDVRIVENVPLNLFLPSCRAIVHSSSGGTALTAALYGLPQVVLPTLGGEAIIYERLCATGAGLGLKPDEVGESALTAAVDAVLHDGELRAAAGRLQAEMLSQAPPSAVVPVLENLV</sequence>
<evidence type="ECO:0000259" key="4">
    <source>
        <dbReference type="Pfam" id="PF06722"/>
    </source>
</evidence>
<protein>
    <submittedName>
        <fullName evidence="6">PyrC7</fullName>
    </submittedName>
</protein>
<dbReference type="InterPro" id="IPR010610">
    <property type="entry name" value="EryCIII-like_C"/>
</dbReference>
<dbReference type="SMR" id="K7QSI9"/>
<organism evidence="6">
    <name type="scientific">Streptomyces rugosporus</name>
    <dbReference type="NCBI Taxonomy" id="295838"/>
    <lineage>
        <taxon>Bacteria</taxon>
        <taxon>Bacillati</taxon>
        <taxon>Actinomycetota</taxon>
        <taxon>Actinomycetes</taxon>
        <taxon>Kitasatosporales</taxon>
        <taxon>Streptomycetaceae</taxon>
        <taxon>Streptomyces</taxon>
    </lineage>
</organism>
<dbReference type="PANTHER" id="PTHR48050:SF13">
    <property type="entry name" value="STEROL 3-BETA-GLUCOSYLTRANSFERASE UGT80A2"/>
    <property type="match status" value="1"/>
</dbReference>
<evidence type="ECO:0000256" key="2">
    <source>
        <dbReference type="ARBA" id="ARBA00022676"/>
    </source>
</evidence>
<accession>K7QSI9</accession>
<evidence type="ECO:0000259" key="5">
    <source>
        <dbReference type="Pfam" id="PF21036"/>
    </source>
</evidence>
<dbReference type="Pfam" id="PF06722">
    <property type="entry name" value="EryCIII-like_C"/>
    <property type="match status" value="1"/>
</dbReference>
<evidence type="ECO:0000313" key="6">
    <source>
        <dbReference type="EMBL" id="AFV71304.1"/>
    </source>
</evidence>
<dbReference type="AlphaFoldDB" id="K7QSI9"/>
<dbReference type="InterPro" id="IPR002213">
    <property type="entry name" value="UDP_glucos_trans"/>
</dbReference>
<dbReference type="GO" id="GO:0008194">
    <property type="term" value="F:UDP-glycosyltransferase activity"/>
    <property type="evidence" value="ECO:0007669"/>
    <property type="project" value="InterPro"/>
</dbReference>